<evidence type="ECO:0000313" key="1">
    <source>
        <dbReference type="EMBL" id="RKG93845.1"/>
    </source>
</evidence>
<gene>
    <name evidence="1" type="ORF">D7V88_00725</name>
</gene>
<name>A0A3A8JEP0_9BACT</name>
<dbReference type="EMBL" id="RAVZ01000003">
    <property type="protein sequence ID" value="RKG93845.1"/>
    <property type="molecule type" value="Genomic_DNA"/>
</dbReference>
<dbReference type="RefSeq" id="WP_120538641.1">
    <property type="nucleotide sequence ID" value="NZ_RAVZ01000003.1"/>
</dbReference>
<accession>A0A3A8JEP0</accession>
<keyword evidence="2" id="KW-1185">Reference proteome</keyword>
<protein>
    <submittedName>
        <fullName evidence="1">Uncharacterized protein</fullName>
    </submittedName>
</protein>
<dbReference type="AlphaFoldDB" id="A0A3A8JEP0"/>
<proteinExistence type="predicted"/>
<reference evidence="2" key="1">
    <citation type="submission" date="2018-09" db="EMBL/GenBank/DDBJ databases">
        <authorList>
            <person name="Livingstone P.G."/>
            <person name="Whitworth D.E."/>
        </authorList>
    </citation>
    <scope>NUCLEOTIDE SEQUENCE [LARGE SCALE GENOMIC DNA]</scope>
    <source>
        <strain evidence="2">CA054A</strain>
    </source>
</reference>
<sequence>MMRIDLVSLGQRAAETVPSLLRRIDLKGDREPELRKFEELCLGLHTLAAASLLVEGEPRAFSEELHNAASQWLRFLQHQRARQWAPPPASRNTPFLGAVLANHWELARWLAELSTDCWRQGEEYEDDACWAIILQELVLTDGRGNPKIETLLARLEELEGELNGHRVAWTRALLAAEVGALSDAFSALLHLHQEDIEARVLAVTASEVKLAPYRFLWFEGLALLRLAASAGVALPDGYYPYCPPMARLPRP</sequence>
<dbReference type="Proteomes" id="UP000268094">
    <property type="component" value="Unassembled WGS sequence"/>
</dbReference>
<evidence type="ECO:0000313" key="2">
    <source>
        <dbReference type="Proteomes" id="UP000268094"/>
    </source>
</evidence>
<dbReference type="OrthoDB" id="5515905at2"/>
<organism evidence="1 2">
    <name type="scientific">Corallococcus terminator</name>
    <dbReference type="NCBI Taxonomy" id="2316733"/>
    <lineage>
        <taxon>Bacteria</taxon>
        <taxon>Pseudomonadati</taxon>
        <taxon>Myxococcota</taxon>
        <taxon>Myxococcia</taxon>
        <taxon>Myxococcales</taxon>
        <taxon>Cystobacterineae</taxon>
        <taxon>Myxococcaceae</taxon>
        <taxon>Corallococcus</taxon>
    </lineage>
</organism>
<comment type="caution">
    <text evidence="1">The sequence shown here is derived from an EMBL/GenBank/DDBJ whole genome shotgun (WGS) entry which is preliminary data.</text>
</comment>